<organism evidence="2 3">
    <name type="scientific">Nitrincola nitratireducens</name>
    <dbReference type="NCBI Taxonomy" id="1229521"/>
    <lineage>
        <taxon>Bacteria</taxon>
        <taxon>Pseudomonadati</taxon>
        <taxon>Pseudomonadota</taxon>
        <taxon>Gammaproteobacteria</taxon>
        <taxon>Oceanospirillales</taxon>
        <taxon>Oceanospirillaceae</taxon>
        <taxon>Nitrincola</taxon>
    </lineage>
</organism>
<keyword evidence="3" id="KW-1185">Reference proteome</keyword>
<reference evidence="3" key="1">
    <citation type="submission" date="2012-11" db="EMBL/GenBank/DDBJ databases">
        <authorList>
            <person name="Singh A."/>
            <person name="Pinnaka A.K."/>
            <person name="Vaidya B."/>
        </authorList>
    </citation>
    <scope>NUCLEOTIDE SEQUENCE [LARGE SCALE GENOMIC DNA]</scope>
    <source>
        <strain evidence="3">AK23</strain>
    </source>
</reference>
<sequence>MTTQSNQAVCEAYASVFSQLSPATIESFRPLVSSDIRFKDPFNDHCGFEKMANVLQDMFRHTQNPGFTVLEQDVCGDHAWLRWRFRADMPVIGAFESEGVSRIVFNADGKVCEHIDYWDSAPLYMQIPLLGRLLKAIRNRMASDH</sequence>
<gene>
    <name evidence="2" type="ORF">D791_00411</name>
</gene>
<dbReference type="EMBL" id="AONB01000001">
    <property type="protein sequence ID" value="EXJ13063.1"/>
    <property type="molecule type" value="Genomic_DNA"/>
</dbReference>
<dbReference type="Gene3D" id="3.10.450.50">
    <property type="match status" value="1"/>
</dbReference>
<evidence type="ECO:0000313" key="2">
    <source>
        <dbReference type="EMBL" id="EXJ13063.1"/>
    </source>
</evidence>
<dbReference type="AlphaFoldDB" id="W9V0Q5"/>
<dbReference type="Pfam" id="PF12680">
    <property type="entry name" value="SnoaL_2"/>
    <property type="match status" value="1"/>
</dbReference>
<feature type="domain" description="SnoaL-like" evidence="1">
    <location>
        <begin position="23"/>
        <end position="114"/>
    </location>
</feature>
<proteinExistence type="predicted"/>
<dbReference type="OrthoDB" id="1115105at2"/>
<accession>W9V0Q5</accession>
<protein>
    <submittedName>
        <fullName evidence="2">SnoaL-like domain protein</fullName>
    </submittedName>
</protein>
<dbReference type="SUPFAM" id="SSF54427">
    <property type="entry name" value="NTF2-like"/>
    <property type="match status" value="1"/>
</dbReference>
<name>W9V0Q5_9GAMM</name>
<dbReference type="Proteomes" id="UP000019464">
    <property type="component" value="Unassembled WGS sequence"/>
</dbReference>
<dbReference type="InterPro" id="IPR037401">
    <property type="entry name" value="SnoaL-like"/>
</dbReference>
<reference evidence="2 3" key="2">
    <citation type="journal article" date="2015" name="Syst. Appl. Microbiol.">
        <title>Nitrincola nitratireducens sp. nov. isolated from a haloalkaline crater lake.</title>
        <authorList>
            <person name="Singh A."/>
            <person name="Vaidya B."/>
            <person name="Tanuku N.R."/>
            <person name="Pinnaka A.K."/>
        </authorList>
    </citation>
    <scope>NUCLEOTIDE SEQUENCE [LARGE SCALE GENOMIC DNA]</scope>
    <source>
        <strain evidence="2 3">AK23</strain>
    </source>
</reference>
<dbReference type="RefSeq" id="WP_036506996.1">
    <property type="nucleotide sequence ID" value="NZ_AONB01000001.1"/>
</dbReference>
<dbReference type="STRING" id="1229521.D791_00411"/>
<dbReference type="InterPro" id="IPR032710">
    <property type="entry name" value="NTF2-like_dom_sf"/>
</dbReference>
<evidence type="ECO:0000259" key="1">
    <source>
        <dbReference type="Pfam" id="PF12680"/>
    </source>
</evidence>
<comment type="caution">
    <text evidence="2">The sequence shown here is derived from an EMBL/GenBank/DDBJ whole genome shotgun (WGS) entry which is preliminary data.</text>
</comment>
<evidence type="ECO:0000313" key="3">
    <source>
        <dbReference type="Proteomes" id="UP000019464"/>
    </source>
</evidence>